<dbReference type="OrthoDB" id="2140240at2759"/>
<organism evidence="3 4">
    <name type="scientific">Ceriporiopsis subvermispora (strain B)</name>
    <name type="common">White-rot fungus</name>
    <name type="synonym">Gelatoporia subvermispora</name>
    <dbReference type="NCBI Taxonomy" id="914234"/>
    <lineage>
        <taxon>Eukaryota</taxon>
        <taxon>Fungi</taxon>
        <taxon>Dikarya</taxon>
        <taxon>Basidiomycota</taxon>
        <taxon>Agaricomycotina</taxon>
        <taxon>Agaricomycetes</taxon>
        <taxon>Polyporales</taxon>
        <taxon>Gelatoporiaceae</taxon>
        <taxon>Gelatoporia</taxon>
    </lineage>
</organism>
<protein>
    <submittedName>
        <fullName evidence="3">Uncharacterized protein</fullName>
    </submittedName>
</protein>
<reference evidence="3 4" key="1">
    <citation type="journal article" date="2012" name="Proc. Natl. Acad. Sci. U.S.A.">
        <title>Comparative genomics of Ceriporiopsis subvermispora and Phanerochaete chrysosporium provide insight into selective ligninolysis.</title>
        <authorList>
            <person name="Fernandez-Fueyo E."/>
            <person name="Ruiz-Duenas F.J."/>
            <person name="Ferreira P."/>
            <person name="Floudas D."/>
            <person name="Hibbett D.S."/>
            <person name="Canessa P."/>
            <person name="Larrondo L.F."/>
            <person name="James T.Y."/>
            <person name="Seelenfreund D."/>
            <person name="Lobos S."/>
            <person name="Polanco R."/>
            <person name="Tello M."/>
            <person name="Honda Y."/>
            <person name="Watanabe T."/>
            <person name="Watanabe T."/>
            <person name="Ryu J.S."/>
            <person name="Kubicek C.P."/>
            <person name="Schmoll M."/>
            <person name="Gaskell J."/>
            <person name="Hammel K.E."/>
            <person name="St John F.J."/>
            <person name="Vanden Wymelenberg A."/>
            <person name="Sabat G."/>
            <person name="Splinter BonDurant S."/>
            <person name="Syed K."/>
            <person name="Yadav J.S."/>
            <person name="Doddapaneni H."/>
            <person name="Subramanian V."/>
            <person name="Lavin J.L."/>
            <person name="Oguiza J.A."/>
            <person name="Perez G."/>
            <person name="Pisabarro A.G."/>
            <person name="Ramirez L."/>
            <person name="Santoyo F."/>
            <person name="Master E."/>
            <person name="Coutinho P.M."/>
            <person name="Henrissat B."/>
            <person name="Lombard V."/>
            <person name="Magnuson J.K."/>
            <person name="Kuees U."/>
            <person name="Hori C."/>
            <person name="Igarashi K."/>
            <person name="Samejima M."/>
            <person name="Held B.W."/>
            <person name="Barry K.W."/>
            <person name="LaButti K.M."/>
            <person name="Lapidus A."/>
            <person name="Lindquist E.A."/>
            <person name="Lucas S.M."/>
            <person name="Riley R."/>
            <person name="Salamov A.A."/>
            <person name="Hoffmeister D."/>
            <person name="Schwenk D."/>
            <person name="Hadar Y."/>
            <person name="Yarden O."/>
            <person name="de Vries R.P."/>
            <person name="Wiebenga A."/>
            <person name="Stenlid J."/>
            <person name="Eastwood D."/>
            <person name="Grigoriev I.V."/>
            <person name="Berka R.M."/>
            <person name="Blanchette R.A."/>
            <person name="Kersten P."/>
            <person name="Martinez A.T."/>
            <person name="Vicuna R."/>
            <person name="Cullen D."/>
        </authorList>
    </citation>
    <scope>NUCLEOTIDE SEQUENCE [LARGE SCALE GENOMIC DNA]</scope>
    <source>
        <strain evidence="3 4">B</strain>
    </source>
</reference>
<evidence type="ECO:0000313" key="3">
    <source>
        <dbReference type="EMBL" id="EMD32957.1"/>
    </source>
</evidence>
<evidence type="ECO:0000256" key="1">
    <source>
        <dbReference type="SAM" id="MobiDB-lite"/>
    </source>
</evidence>
<dbReference type="HOGENOM" id="CLU_024701_0_0_1"/>
<feature type="chain" id="PRO_5004023736" evidence="2">
    <location>
        <begin position="20"/>
        <end position="462"/>
    </location>
</feature>
<sequence length="462" mass="45623">MKFSTIALSAAAVLVSVSSRPVKRDVDPNLVPQFGVQAGVNPDGTGNCDGIDGANGKPILIPCSCPPDRDTFISDLNTNVNLGHVSTNPSVAVTFPTDNSTQSQLARIEAAIVTLQNLNGPGVGCPASSTTFSAQQQAIQNGANNDAAAPPPATTAAAPPPPATTAAAAPPATSSATASTSGGVDPNLVPQFGVQAGVNPDGTGNCDGIDGANGQPILIPCSCPPDRDTFIQDLSANVAAGKAVNNPSVAVTFPTDNSTQSQLARIEAAIVTLQNLNGPGVGCPASSTTFSAQQQAIQDGTNVAVAAPPPATTAAAPPPPATTAAATPPAASSAAASTSGGVDPSLVPQFGVQAGVNPSGTGNCDGIDGANGQPILIPCSCPPDRDTFIQDLSANVAAGKAVNNPSVAVSFPTDGSLQSQITRLQASLVTLQNLHGSGVGCPASSTTFVAQQQALQNQLNAQ</sequence>
<feature type="region of interest" description="Disordered" evidence="1">
    <location>
        <begin position="142"/>
        <end position="194"/>
    </location>
</feature>
<gene>
    <name evidence="3" type="ORF">CERSUDRAFT_118386</name>
</gene>
<evidence type="ECO:0000313" key="4">
    <source>
        <dbReference type="Proteomes" id="UP000016930"/>
    </source>
</evidence>
<dbReference type="Proteomes" id="UP000016930">
    <property type="component" value="Unassembled WGS sequence"/>
</dbReference>
<keyword evidence="2" id="KW-0732">Signal</keyword>
<feature type="region of interest" description="Disordered" evidence="1">
    <location>
        <begin position="307"/>
        <end position="354"/>
    </location>
</feature>
<proteinExistence type="predicted"/>
<feature type="compositionally biased region" description="Low complexity" evidence="1">
    <location>
        <begin position="164"/>
        <end position="181"/>
    </location>
</feature>
<feature type="signal peptide" evidence="2">
    <location>
        <begin position="1"/>
        <end position="19"/>
    </location>
</feature>
<accession>M2R443</accession>
<feature type="compositionally biased region" description="Low complexity" evidence="1">
    <location>
        <begin position="322"/>
        <end position="339"/>
    </location>
</feature>
<dbReference type="EMBL" id="KB445808">
    <property type="protein sequence ID" value="EMD32957.1"/>
    <property type="molecule type" value="Genomic_DNA"/>
</dbReference>
<keyword evidence="4" id="KW-1185">Reference proteome</keyword>
<dbReference type="AlphaFoldDB" id="M2R443"/>
<feature type="compositionally biased region" description="Pro residues" evidence="1">
    <location>
        <begin position="307"/>
        <end position="321"/>
    </location>
</feature>
<name>M2R443_CERS8</name>
<evidence type="ECO:0000256" key="2">
    <source>
        <dbReference type="SAM" id="SignalP"/>
    </source>
</evidence>
<feature type="compositionally biased region" description="Pro residues" evidence="1">
    <location>
        <begin position="149"/>
        <end position="163"/>
    </location>
</feature>